<dbReference type="Proteomes" id="UP001172911">
    <property type="component" value="Unassembled WGS sequence"/>
</dbReference>
<evidence type="ECO:0000313" key="3">
    <source>
        <dbReference type="Proteomes" id="UP001172911"/>
    </source>
</evidence>
<accession>A0AAW7ZA88</accession>
<keyword evidence="1" id="KW-0812">Transmembrane</keyword>
<evidence type="ECO:0008006" key="4">
    <source>
        <dbReference type="Google" id="ProtNLM"/>
    </source>
</evidence>
<gene>
    <name evidence="2" type="ORF">P6N53_03240</name>
</gene>
<sequence length="123" mass="13307">MKWLLASPLVTLPPLGLVAVGAVVGVVGVPIVKKTARSLAVLSVRGVLAVNDAIKDSGSQVRKGWEDMVEKARDSEYNMSYNYTTSNNDLDHTVVKREEIKQENSLADVNKNNNVIAADDNSL</sequence>
<keyword evidence="1" id="KW-0472">Membrane</keyword>
<keyword evidence="1" id="KW-1133">Transmembrane helix</keyword>
<feature type="transmembrane region" description="Helical" evidence="1">
    <location>
        <begin position="12"/>
        <end position="32"/>
    </location>
</feature>
<proteinExistence type="predicted"/>
<dbReference type="AlphaFoldDB" id="A0AAW7ZA88"/>
<keyword evidence="3" id="KW-1185">Reference proteome</keyword>
<evidence type="ECO:0000256" key="1">
    <source>
        <dbReference type="SAM" id="Phobius"/>
    </source>
</evidence>
<comment type="caution">
    <text evidence="2">The sequence shown here is derived from an EMBL/GenBank/DDBJ whole genome shotgun (WGS) entry which is preliminary data.</text>
</comment>
<evidence type="ECO:0000313" key="2">
    <source>
        <dbReference type="EMBL" id="MDO7786236.1"/>
    </source>
</evidence>
<organism evidence="2 3">
    <name type="scientific">Desulforamulus aquiferis</name>
    <dbReference type="NCBI Taxonomy" id="1397668"/>
    <lineage>
        <taxon>Bacteria</taxon>
        <taxon>Bacillati</taxon>
        <taxon>Bacillota</taxon>
        <taxon>Clostridia</taxon>
        <taxon>Eubacteriales</taxon>
        <taxon>Peptococcaceae</taxon>
        <taxon>Desulforamulus</taxon>
    </lineage>
</organism>
<reference evidence="2" key="2">
    <citation type="submission" date="2023-03" db="EMBL/GenBank/DDBJ databases">
        <authorList>
            <person name="Zhang Z."/>
        </authorList>
    </citation>
    <scope>NUCLEOTIDE SEQUENCE</scope>
    <source>
        <strain evidence="2">DSA</strain>
    </source>
</reference>
<name>A0AAW7ZA88_9FIRM</name>
<protein>
    <recommendedName>
        <fullName evidence="4">DUF5132 domain-containing protein</fullName>
    </recommendedName>
</protein>
<dbReference type="EMBL" id="JARPTC010000004">
    <property type="protein sequence ID" value="MDO7786236.1"/>
    <property type="molecule type" value="Genomic_DNA"/>
</dbReference>
<dbReference type="RefSeq" id="WP_304541141.1">
    <property type="nucleotide sequence ID" value="NZ_JARPTC010000004.1"/>
</dbReference>
<reference evidence="2" key="1">
    <citation type="journal article" date="2023" name="J. Hazard. Mater.">
        <title>Anaerobic biodegradation of pyrene and benzo[a]pyrene by a new sulfate-reducing Desulforamulus aquiferis strain DSA.</title>
        <authorList>
            <person name="Zhang Z."/>
            <person name="Sun J."/>
            <person name="Gong X."/>
            <person name="Wang C."/>
            <person name="Wang H."/>
        </authorList>
    </citation>
    <scope>NUCLEOTIDE SEQUENCE</scope>
    <source>
        <strain evidence="2">DSA</strain>
    </source>
</reference>